<dbReference type="Gene3D" id="1.20.1600.10">
    <property type="entry name" value="Outer membrane efflux proteins (OEP)"/>
    <property type="match status" value="1"/>
</dbReference>
<evidence type="ECO:0000256" key="3">
    <source>
        <dbReference type="ARBA" id="ARBA00022452"/>
    </source>
</evidence>
<keyword evidence="7 9" id="KW-0564">Palmitate</keyword>
<evidence type="ECO:0000313" key="11">
    <source>
        <dbReference type="EMBL" id="MQQ99724.1"/>
    </source>
</evidence>
<evidence type="ECO:0000313" key="12">
    <source>
        <dbReference type="Proteomes" id="UP000451565"/>
    </source>
</evidence>
<evidence type="ECO:0000256" key="1">
    <source>
        <dbReference type="ARBA" id="ARBA00004370"/>
    </source>
</evidence>
<dbReference type="RefSeq" id="WP_153233272.1">
    <property type="nucleotide sequence ID" value="NZ_WINI01000001.1"/>
</dbReference>
<dbReference type="Gene3D" id="2.20.200.10">
    <property type="entry name" value="Outer membrane efflux proteins (OEP)"/>
    <property type="match status" value="1"/>
</dbReference>
<evidence type="ECO:0000256" key="8">
    <source>
        <dbReference type="ARBA" id="ARBA00023288"/>
    </source>
</evidence>
<comment type="subcellular location">
    <subcellularLocation>
        <location evidence="9">Cell membrane</location>
        <topology evidence="9">Lipid-anchor</topology>
    </subcellularLocation>
    <subcellularLocation>
        <location evidence="1">Membrane</location>
    </subcellularLocation>
</comment>
<dbReference type="InterPro" id="IPR003423">
    <property type="entry name" value="OMP_efflux"/>
</dbReference>
<name>A0A843YK09_9BURK</name>
<dbReference type="EMBL" id="WINI01000001">
    <property type="protein sequence ID" value="MQQ99724.1"/>
    <property type="molecule type" value="Genomic_DNA"/>
</dbReference>
<dbReference type="Proteomes" id="UP000451565">
    <property type="component" value="Unassembled WGS sequence"/>
</dbReference>
<organism evidence="11 12">
    <name type="scientific">Glaciimonas soli</name>
    <dbReference type="NCBI Taxonomy" id="2590999"/>
    <lineage>
        <taxon>Bacteria</taxon>
        <taxon>Pseudomonadati</taxon>
        <taxon>Pseudomonadota</taxon>
        <taxon>Betaproteobacteria</taxon>
        <taxon>Burkholderiales</taxon>
        <taxon>Oxalobacteraceae</taxon>
        <taxon>Glaciimonas</taxon>
    </lineage>
</organism>
<feature type="region of interest" description="Disordered" evidence="10">
    <location>
        <begin position="494"/>
        <end position="519"/>
    </location>
</feature>
<dbReference type="NCBIfam" id="TIGR01845">
    <property type="entry name" value="outer_NodT"/>
    <property type="match status" value="1"/>
</dbReference>
<evidence type="ECO:0000256" key="9">
    <source>
        <dbReference type="RuleBase" id="RU362097"/>
    </source>
</evidence>
<dbReference type="InterPro" id="IPR010131">
    <property type="entry name" value="MdtP/NodT-like"/>
</dbReference>
<keyword evidence="6 9" id="KW-0472">Membrane</keyword>
<evidence type="ECO:0000256" key="7">
    <source>
        <dbReference type="ARBA" id="ARBA00023139"/>
    </source>
</evidence>
<gene>
    <name evidence="11" type="ORF">GEV47_03370</name>
</gene>
<evidence type="ECO:0000256" key="2">
    <source>
        <dbReference type="ARBA" id="ARBA00007613"/>
    </source>
</evidence>
<comment type="similarity">
    <text evidence="2 9">Belongs to the outer membrane factor (OMF) (TC 1.B.17) family.</text>
</comment>
<dbReference type="PANTHER" id="PTHR30203">
    <property type="entry name" value="OUTER MEMBRANE CATION EFFLUX PROTEIN"/>
    <property type="match status" value="1"/>
</dbReference>
<evidence type="ECO:0000256" key="6">
    <source>
        <dbReference type="ARBA" id="ARBA00023136"/>
    </source>
</evidence>
<keyword evidence="3 9" id="KW-1134">Transmembrane beta strand</keyword>
<keyword evidence="12" id="KW-1185">Reference proteome</keyword>
<evidence type="ECO:0000256" key="4">
    <source>
        <dbReference type="ARBA" id="ARBA00022692"/>
    </source>
</evidence>
<evidence type="ECO:0000256" key="10">
    <source>
        <dbReference type="SAM" id="MobiDB-lite"/>
    </source>
</evidence>
<dbReference type="GO" id="GO:0015562">
    <property type="term" value="F:efflux transmembrane transporter activity"/>
    <property type="evidence" value="ECO:0007669"/>
    <property type="project" value="InterPro"/>
</dbReference>
<dbReference type="Pfam" id="PF02321">
    <property type="entry name" value="OEP"/>
    <property type="match status" value="2"/>
</dbReference>
<keyword evidence="4 9" id="KW-0812">Transmembrane</keyword>
<dbReference type="GO" id="GO:0005886">
    <property type="term" value="C:plasma membrane"/>
    <property type="evidence" value="ECO:0007669"/>
    <property type="project" value="UniProtKB-SubCell"/>
</dbReference>
<proteinExistence type="inferred from homology"/>
<comment type="caution">
    <text evidence="11">The sequence shown here is derived from an EMBL/GenBank/DDBJ whole genome shotgun (WGS) entry which is preliminary data.</text>
</comment>
<dbReference type="AlphaFoldDB" id="A0A843YK09"/>
<feature type="compositionally biased region" description="Polar residues" evidence="10">
    <location>
        <begin position="496"/>
        <end position="519"/>
    </location>
</feature>
<evidence type="ECO:0000256" key="5">
    <source>
        <dbReference type="ARBA" id="ARBA00022729"/>
    </source>
</evidence>
<accession>A0A843YK09</accession>
<protein>
    <submittedName>
        <fullName evidence="11">Efflux transporter outer membrane subunit</fullName>
    </submittedName>
</protein>
<keyword evidence="8 9" id="KW-0449">Lipoprotein</keyword>
<keyword evidence="5" id="KW-0732">Signal</keyword>
<sequence>MITLATQLSRSLPKVQKAGIQRFAICAAAVLLTACANYKGIEPSSHTNSPADYATTTSLPGQGGIWPDSSWVSTIGGAQLQQLTDEAVANNPNLKVAAARIAAARAMTEAAGAAAKPQVGAGLSATRERFTENTIYPPPYGGGYFTDYELGINASYDFDFWGKHGAQLQSALSQTKAAEAEDYAARLMLTTSIAKAWVQLARQYDQLDLSNQQLVLRDKLDSLTRQRFAAGLDTQSDNQQSRQQIANLRAEQSQWTEAIALTRNQIAALIGKGPDRGLTLPRPSLPADVNVALPEQLPLGLLGRRADIVASRWQVEAAQSDIKVAKTEFYPDVNISAMVGLSSLGFGNFLTKSSLVDGVGPAIHLPIFEGGALRAQLKGRVAAYDSAVATYNQALNDALHEVADQVQSLRAADVQKKNQQAATEAAERSLQLSQQRQQVGTVNMLQVVSSEMNVLAQRKQEIDTRARRADLRIGLIKALGGGFDANAEGLAPAASAANTDQQNKTISSSSNTSPVTTGL</sequence>
<dbReference type="OrthoDB" id="9770517at2"/>
<dbReference type="SUPFAM" id="SSF56954">
    <property type="entry name" value="Outer membrane efflux proteins (OEP)"/>
    <property type="match status" value="1"/>
</dbReference>
<reference evidence="11 12" key="1">
    <citation type="submission" date="2019-10" db="EMBL/GenBank/DDBJ databases">
        <title>Glaciimonas soli sp. nov., a psychrophilic bacterium isolated from the forest soil of a high elevation mountain in Taiwan.</title>
        <authorList>
            <person name="Wang L.-T."/>
            <person name="Shieh W.Y."/>
        </authorList>
    </citation>
    <scope>NUCLEOTIDE SEQUENCE [LARGE SCALE GENOMIC DNA]</scope>
    <source>
        <strain evidence="11 12">GS1</strain>
    </source>
</reference>
<dbReference type="PANTHER" id="PTHR30203:SF20">
    <property type="entry name" value="MULTIDRUG RESISTANCE OUTER MEMBRANE PROTEIN MDTP-RELATED"/>
    <property type="match status" value="1"/>
</dbReference>